<dbReference type="EMBL" id="LR877145">
    <property type="protein sequence ID" value="CAD2213036.1"/>
    <property type="molecule type" value="Genomic_DNA"/>
</dbReference>
<dbReference type="PROSITE" id="PS51205">
    <property type="entry name" value="VPS9"/>
    <property type="match status" value="1"/>
</dbReference>
<proteinExistence type="predicted"/>
<evidence type="ECO:0000313" key="3">
    <source>
        <dbReference type="EMBL" id="CAD2213036.1"/>
    </source>
</evidence>
<dbReference type="GO" id="GO:0005085">
    <property type="term" value="F:guanyl-nucleotide exchange factor activity"/>
    <property type="evidence" value="ECO:0007669"/>
    <property type="project" value="InterPro"/>
</dbReference>
<reference evidence="3 4" key="1">
    <citation type="submission" date="2020-08" db="EMBL/GenBank/DDBJ databases">
        <authorList>
            <person name="Newling K."/>
            <person name="Davey J."/>
            <person name="Forrester S."/>
        </authorList>
    </citation>
    <scope>NUCLEOTIDE SEQUENCE [LARGE SCALE GENOMIC DNA]</scope>
    <source>
        <strain evidence="4">Crithidia deanei Carvalho (ATCC PRA-265)</strain>
    </source>
</reference>
<dbReference type="InterPro" id="IPR037191">
    <property type="entry name" value="VPS9_dom_sf"/>
</dbReference>
<evidence type="ECO:0000259" key="2">
    <source>
        <dbReference type="PROSITE" id="PS51205"/>
    </source>
</evidence>
<dbReference type="PANTHER" id="PTHR23101:SF25">
    <property type="entry name" value="GTPASE-ACTIVATING PROTEIN AND VPS9 DOMAIN-CONTAINING PROTEIN 1"/>
    <property type="match status" value="1"/>
</dbReference>
<dbReference type="GO" id="GO:0030139">
    <property type="term" value="C:endocytic vesicle"/>
    <property type="evidence" value="ECO:0007669"/>
    <property type="project" value="TreeGrafter"/>
</dbReference>
<dbReference type="GO" id="GO:0005829">
    <property type="term" value="C:cytosol"/>
    <property type="evidence" value="ECO:0007669"/>
    <property type="project" value="TreeGrafter"/>
</dbReference>
<keyword evidence="4" id="KW-1185">Reference proteome</keyword>
<accession>A0A7G2C060</accession>
<organism evidence="3 4">
    <name type="scientific">Angomonas deanei</name>
    <dbReference type="NCBI Taxonomy" id="59799"/>
    <lineage>
        <taxon>Eukaryota</taxon>
        <taxon>Discoba</taxon>
        <taxon>Euglenozoa</taxon>
        <taxon>Kinetoplastea</taxon>
        <taxon>Metakinetoplastina</taxon>
        <taxon>Trypanosomatida</taxon>
        <taxon>Trypanosomatidae</taxon>
        <taxon>Strigomonadinae</taxon>
        <taxon>Angomonas</taxon>
    </lineage>
</organism>
<feature type="region of interest" description="Disordered" evidence="1">
    <location>
        <begin position="210"/>
        <end position="263"/>
    </location>
</feature>
<dbReference type="VEuPathDB" id="TriTrypDB:ADEAN_000047200"/>
<dbReference type="Proteomes" id="UP000515908">
    <property type="component" value="Chromosome 01"/>
</dbReference>
<dbReference type="Gene3D" id="1.20.1050.80">
    <property type="entry name" value="VPS9 domain"/>
    <property type="match status" value="1"/>
</dbReference>
<dbReference type="InterPro" id="IPR003123">
    <property type="entry name" value="VPS9"/>
</dbReference>
<sequence>MNQFFEEAYRIPEINEHEHTVTILAEGVEKYLTTKLYREMFGVNPEIMKENKAMEEKLIRLENLSADDLDALQEVEDHHVWGQAMFELDAMNFFKSPRDKLRCGMRACELLSLALRDVLNKRSGKTTPPPSGQPSSNSNNALLAFGADEFVPCFILLVLRARSYNYYANVRYIDDFRAPQLMNPEESYCLANLMSAAAFWMECDDNGRIASRRRQDRPPLPVKSGGGGDSSTGSPTTGNTEDEKASTSHDRLPPPPSLSDRDLLPSIQKGILVEPLSASSTPKRDKLNTFKQGLKKERDSVLDALFGWSTSTSPKAVATDAPPKEEPAKANTFSEMFYRLTSPNTEKGTVETPVSATVVSKPLPSPAVKKLMSQKNSFEELSVTELKLVFDEMKRICQE</sequence>
<gene>
    <name evidence="3" type="ORF">ADEAN_000047200</name>
</gene>
<dbReference type="GO" id="GO:0031267">
    <property type="term" value="F:small GTPase binding"/>
    <property type="evidence" value="ECO:0007669"/>
    <property type="project" value="TreeGrafter"/>
</dbReference>
<name>A0A7G2C060_9TRYP</name>
<evidence type="ECO:0000313" key="4">
    <source>
        <dbReference type="Proteomes" id="UP000515908"/>
    </source>
</evidence>
<dbReference type="SUPFAM" id="SSF109993">
    <property type="entry name" value="VPS9 domain"/>
    <property type="match status" value="1"/>
</dbReference>
<dbReference type="PANTHER" id="PTHR23101">
    <property type="entry name" value="RAB GDP/GTP EXCHANGE FACTOR"/>
    <property type="match status" value="1"/>
</dbReference>
<dbReference type="InterPro" id="IPR045046">
    <property type="entry name" value="Vps9-like"/>
</dbReference>
<dbReference type="SMART" id="SM00167">
    <property type="entry name" value="VPS9"/>
    <property type="match status" value="1"/>
</dbReference>
<dbReference type="GO" id="GO:0016192">
    <property type="term" value="P:vesicle-mediated transport"/>
    <property type="evidence" value="ECO:0007669"/>
    <property type="project" value="InterPro"/>
</dbReference>
<feature type="domain" description="VPS9" evidence="2">
    <location>
        <begin position="48"/>
        <end position="209"/>
    </location>
</feature>
<dbReference type="Pfam" id="PF02204">
    <property type="entry name" value="VPS9"/>
    <property type="match status" value="1"/>
</dbReference>
<dbReference type="AlphaFoldDB" id="A0A7G2C060"/>
<protein>
    <submittedName>
        <fullName evidence="3">Vacuolar sorting protein 9 (VPS9) domain containing protein, putative</fullName>
    </submittedName>
</protein>
<feature type="compositionally biased region" description="Basic and acidic residues" evidence="1">
    <location>
        <begin position="241"/>
        <end position="252"/>
    </location>
</feature>
<evidence type="ECO:0000256" key="1">
    <source>
        <dbReference type="SAM" id="MobiDB-lite"/>
    </source>
</evidence>